<sequence>MLCPHAVGLHSGASSIHNLNYKEFSLDTGRPTQVIKAQNIPIQISSPGPYNSRLFAPKTTPLVVWRP</sequence>
<reference evidence="2" key="1">
    <citation type="journal article" date="2012" name="Proc. Natl. Acad. Sci. U.S.A.">
        <title>Genome sequence of the button mushroom Agaricus bisporus reveals mechanisms governing adaptation to a humic-rich ecological niche.</title>
        <authorList>
            <person name="Morin E."/>
            <person name="Kohler A."/>
            <person name="Baker A.R."/>
            <person name="Foulongne-Oriol M."/>
            <person name="Lombard V."/>
            <person name="Nagy L.G."/>
            <person name="Ohm R.A."/>
            <person name="Patyshakuliyeva A."/>
            <person name="Brun A."/>
            <person name="Aerts A.L."/>
            <person name="Bailey A.M."/>
            <person name="Billette C."/>
            <person name="Coutinho P.M."/>
            <person name="Deakin G."/>
            <person name="Doddapaneni H."/>
            <person name="Floudas D."/>
            <person name="Grimwood J."/>
            <person name="Hilden K."/>
            <person name="Kuees U."/>
            <person name="LaButti K.M."/>
            <person name="Lapidus A."/>
            <person name="Lindquist E.A."/>
            <person name="Lucas S.M."/>
            <person name="Murat C."/>
            <person name="Riley R.W."/>
            <person name="Salamov A.A."/>
            <person name="Schmutz J."/>
            <person name="Subramanian V."/>
            <person name="Woesten H.A.B."/>
            <person name="Xu J."/>
            <person name="Eastwood D.C."/>
            <person name="Foster G.D."/>
            <person name="Sonnenberg A.S."/>
            <person name="Cullen D."/>
            <person name="de Vries R.P."/>
            <person name="Lundell T."/>
            <person name="Hibbett D.S."/>
            <person name="Henrissat B."/>
            <person name="Burton K.S."/>
            <person name="Kerrigan R.W."/>
            <person name="Challen M.P."/>
            <person name="Grigoriev I.V."/>
            <person name="Martin F."/>
        </authorList>
    </citation>
    <scope>NUCLEOTIDE SEQUENCE [LARGE SCALE GENOMIC DNA]</scope>
    <source>
        <strain evidence="2">JB137-S8 / ATCC MYA-4627 / FGSC 10392</strain>
    </source>
</reference>
<organism evidence="1 2">
    <name type="scientific">Agaricus bisporus var. burnettii (strain JB137-S8 / ATCC MYA-4627 / FGSC 10392)</name>
    <name type="common">White button mushroom</name>
    <dbReference type="NCBI Taxonomy" id="597362"/>
    <lineage>
        <taxon>Eukaryota</taxon>
        <taxon>Fungi</taxon>
        <taxon>Dikarya</taxon>
        <taxon>Basidiomycota</taxon>
        <taxon>Agaricomycotina</taxon>
        <taxon>Agaricomycetes</taxon>
        <taxon>Agaricomycetidae</taxon>
        <taxon>Agaricales</taxon>
        <taxon>Agaricineae</taxon>
        <taxon>Agaricaceae</taxon>
        <taxon>Agaricus</taxon>
    </lineage>
</organism>
<dbReference type="OMA" id="MLCPHAV"/>
<protein>
    <submittedName>
        <fullName evidence="1">Uncharacterized protein</fullName>
    </submittedName>
</protein>
<dbReference type="HOGENOM" id="CLU_2811783_0_0_1"/>
<evidence type="ECO:0000313" key="2">
    <source>
        <dbReference type="Proteomes" id="UP000008493"/>
    </source>
</evidence>
<dbReference type="KEGG" id="abp:AGABI1DRAFT114918"/>
<dbReference type="AlphaFoldDB" id="K5X5A2"/>
<name>K5X5A2_AGABU</name>
<dbReference type="EMBL" id="JH971393">
    <property type="protein sequence ID" value="EKM78087.1"/>
    <property type="molecule type" value="Genomic_DNA"/>
</dbReference>
<keyword evidence="2" id="KW-1185">Reference proteome</keyword>
<accession>K5X5A2</accession>
<dbReference type="GeneID" id="18824517"/>
<gene>
    <name evidence="1" type="ORF">AGABI1DRAFT_114918</name>
</gene>
<dbReference type="InParanoid" id="K5X5A2"/>
<dbReference type="Proteomes" id="UP000008493">
    <property type="component" value="Unassembled WGS sequence"/>
</dbReference>
<evidence type="ECO:0000313" key="1">
    <source>
        <dbReference type="EMBL" id="EKM78087.1"/>
    </source>
</evidence>
<proteinExistence type="predicted"/>
<dbReference type="RefSeq" id="XP_007331427.1">
    <property type="nucleotide sequence ID" value="XM_007331365.1"/>
</dbReference>